<dbReference type="OrthoDB" id="982255at2"/>
<name>E4RVD5_LEAB4</name>
<reference evidence="2 3" key="2">
    <citation type="journal article" date="2011" name="Stand. Genomic Sci.">
        <title>Complete genome sequence of Leadbetterella byssophila type strain (4M15).</title>
        <authorList>
            <person name="Abt B."/>
            <person name="Teshima H."/>
            <person name="Lucas S."/>
            <person name="Lapidus A."/>
            <person name="Del Rio T.G."/>
            <person name="Nolan M."/>
            <person name="Tice H."/>
            <person name="Cheng J.F."/>
            <person name="Pitluck S."/>
            <person name="Liolios K."/>
            <person name="Pagani I."/>
            <person name="Ivanova N."/>
            <person name="Mavromatis K."/>
            <person name="Pati A."/>
            <person name="Tapia R."/>
            <person name="Han C."/>
            <person name="Goodwin L."/>
            <person name="Chen A."/>
            <person name="Palaniappan K."/>
            <person name="Land M."/>
            <person name="Hauser L."/>
            <person name="Chang Y.J."/>
            <person name="Jeffries C.D."/>
            <person name="Rohde M."/>
            <person name="Goker M."/>
            <person name="Tindall B.J."/>
            <person name="Detter J.C."/>
            <person name="Woyke T."/>
            <person name="Bristow J."/>
            <person name="Eisen J.A."/>
            <person name="Markowitz V."/>
            <person name="Hugenholtz P."/>
            <person name="Klenk H.P."/>
            <person name="Kyrpides N.C."/>
        </authorList>
    </citation>
    <scope>NUCLEOTIDE SEQUENCE [LARGE SCALE GENOMIC DNA]</scope>
    <source>
        <strain evidence="3">DSM 17132 / JCM 16389 / KACC 11308 / NBRC 106382 / 4M15</strain>
    </source>
</reference>
<dbReference type="AlphaFoldDB" id="E4RVD5"/>
<dbReference type="RefSeq" id="WP_013407176.1">
    <property type="nucleotide sequence ID" value="NC_014655.1"/>
</dbReference>
<dbReference type="HOGENOM" id="CLU_1693296_0_0_10"/>
<dbReference type="STRING" id="649349.Lbys_0343"/>
<organism evidence="2 3">
    <name type="scientific">Leadbetterella byssophila (strain DSM 17132 / JCM 16389 / KACC 11308 / NBRC 106382 / 4M15)</name>
    <dbReference type="NCBI Taxonomy" id="649349"/>
    <lineage>
        <taxon>Bacteria</taxon>
        <taxon>Pseudomonadati</taxon>
        <taxon>Bacteroidota</taxon>
        <taxon>Cytophagia</taxon>
        <taxon>Cytophagales</taxon>
        <taxon>Leadbetterellaceae</taxon>
        <taxon>Leadbetterella</taxon>
    </lineage>
</organism>
<dbReference type="Proteomes" id="UP000007435">
    <property type="component" value="Chromosome"/>
</dbReference>
<dbReference type="EMBL" id="CP002305">
    <property type="protein sequence ID" value="ADQ16121.1"/>
    <property type="molecule type" value="Genomic_DNA"/>
</dbReference>
<keyword evidence="1" id="KW-1133">Transmembrane helix</keyword>
<gene>
    <name evidence="2" type="ordered locus">Lbys_0343</name>
</gene>
<dbReference type="KEGG" id="lby:Lbys_0343"/>
<accession>E4RVD5</accession>
<keyword evidence="3" id="KW-1185">Reference proteome</keyword>
<dbReference type="eggNOG" id="ENOG50330EY">
    <property type="taxonomic scope" value="Bacteria"/>
</dbReference>
<protein>
    <submittedName>
        <fullName evidence="2">Uncharacterized protein</fullName>
    </submittedName>
</protein>
<reference key="1">
    <citation type="submission" date="2010-11" db="EMBL/GenBank/DDBJ databases">
        <title>The complete genome of Leadbetterella byssophila DSM 17132.</title>
        <authorList>
            <consortium name="US DOE Joint Genome Institute (JGI-PGF)"/>
            <person name="Lucas S."/>
            <person name="Copeland A."/>
            <person name="Lapidus A."/>
            <person name="Glavina del Rio T."/>
            <person name="Dalin E."/>
            <person name="Tice H."/>
            <person name="Bruce D."/>
            <person name="Goodwin L."/>
            <person name="Pitluck S."/>
            <person name="Kyrpides N."/>
            <person name="Mavromatis K."/>
            <person name="Ivanova N."/>
            <person name="Teshima H."/>
            <person name="Brettin T."/>
            <person name="Detter J.C."/>
            <person name="Han C."/>
            <person name="Tapia R."/>
            <person name="Land M."/>
            <person name="Hauser L."/>
            <person name="Markowitz V."/>
            <person name="Cheng J.-F."/>
            <person name="Hugenholtz P."/>
            <person name="Woyke T."/>
            <person name="Wu D."/>
            <person name="Tindall B."/>
            <person name="Pomrenke H.G."/>
            <person name="Brambilla E."/>
            <person name="Klenk H.-P."/>
            <person name="Eisen J.A."/>
        </authorList>
    </citation>
    <scope>NUCLEOTIDE SEQUENCE [LARGE SCALE GENOMIC DNA]</scope>
    <source>
        <strain>DSM 17132</strain>
    </source>
</reference>
<evidence type="ECO:0000256" key="1">
    <source>
        <dbReference type="SAM" id="Phobius"/>
    </source>
</evidence>
<proteinExistence type="predicted"/>
<feature type="transmembrane region" description="Helical" evidence="1">
    <location>
        <begin position="116"/>
        <end position="140"/>
    </location>
</feature>
<evidence type="ECO:0000313" key="3">
    <source>
        <dbReference type="Proteomes" id="UP000007435"/>
    </source>
</evidence>
<sequence length="155" mass="17927">MKKETGKVFCIFAILFLIVIAVNEFSRMSINDERFTMYGLKGINPNRAIADKCSWVCHFKTNHCRENHVKFLKNHFSVTDKLYMEEIHLLGKFKIIKNDSKLFSTGLNQLGVSTEYANYGLANIVFLVILIPFLILYCLVKGLTIQKEIKNLCRK</sequence>
<evidence type="ECO:0000313" key="2">
    <source>
        <dbReference type="EMBL" id="ADQ16121.1"/>
    </source>
</evidence>
<keyword evidence="1" id="KW-0472">Membrane</keyword>
<keyword evidence="1" id="KW-0812">Transmembrane</keyword>